<evidence type="ECO:0000256" key="8">
    <source>
        <dbReference type="ARBA" id="ARBA00023204"/>
    </source>
</evidence>
<dbReference type="GO" id="GO:0016705">
    <property type="term" value="F:oxidoreductase activity, acting on paired donors, with incorporation or reduction of molecular oxygen"/>
    <property type="evidence" value="ECO:0007669"/>
    <property type="project" value="UniProtKB-ARBA"/>
</dbReference>
<organism evidence="10 11">
    <name type="scientific">Rufibacter immobilis</name>
    <dbReference type="NCBI Taxonomy" id="1348778"/>
    <lineage>
        <taxon>Bacteria</taxon>
        <taxon>Pseudomonadati</taxon>
        <taxon>Bacteroidota</taxon>
        <taxon>Cytophagia</taxon>
        <taxon>Cytophagales</taxon>
        <taxon>Hymenobacteraceae</taxon>
        <taxon>Rufibacter</taxon>
    </lineage>
</organism>
<proteinExistence type="predicted"/>
<evidence type="ECO:0000256" key="6">
    <source>
        <dbReference type="ARBA" id="ARBA00023002"/>
    </source>
</evidence>
<evidence type="ECO:0000256" key="4">
    <source>
        <dbReference type="ARBA" id="ARBA00022842"/>
    </source>
</evidence>
<dbReference type="FunFam" id="2.60.120.590:FF:000004">
    <property type="entry name" value="DNA oxidative demethylase ALKBH2"/>
    <property type="match status" value="1"/>
</dbReference>
<dbReference type="GO" id="GO:0140097">
    <property type="term" value="F:catalytic activity, acting on DNA"/>
    <property type="evidence" value="ECO:0007669"/>
    <property type="project" value="UniProtKB-ARBA"/>
</dbReference>
<evidence type="ECO:0000259" key="9">
    <source>
        <dbReference type="PROSITE" id="PS51471"/>
    </source>
</evidence>
<keyword evidence="5 10" id="KW-0223">Dioxygenase</keyword>
<accession>A0A3M9MXE0</accession>
<dbReference type="Proteomes" id="UP000271010">
    <property type="component" value="Unassembled WGS sequence"/>
</dbReference>
<dbReference type="SUPFAM" id="SSF51197">
    <property type="entry name" value="Clavaminate synthase-like"/>
    <property type="match status" value="1"/>
</dbReference>
<dbReference type="Gene3D" id="2.60.120.590">
    <property type="entry name" value="Alpha-ketoglutarate-dependent dioxygenase AlkB-like"/>
    <property type="match status" value="1"/>
</dbReference>
<keyword evidence="2" id="KW-0479">Metal-binding</keyword>
<keyword evidence="4" id="KW-0460">Magnesium</keyword>
<name>A0A3M9MXE0_9BACT</name>
<dbReference type="GO" id="GO:0051213">
    <property type="term" value="F:dioxygenase activity"/>
    <property type="evidence" value="ECO:0007669"/>
    <property type="project" value="UniProtKB-KW"/>
</dbReference>
<dbReference type="AlphaFoldDB" id="A0A3M9MXE0"/>
<dbReference type="PANTHER" id="PTHR31212">
    <property type="entry name" value="ALPHA-KETOGLUTARATE-DEPENDENT DIOXYGENASE ALKB HOMOLOG 3"/>
    <property type="match status" value="1"/>
</dbReference>
<feature type="domain" description="Fe2OG dioxygenase" evidence="9">
    <location>
        <begin position="107"/>
        <end position="205"/>
    </location>
</feature>
<dbReference type="GO" id="GO:0032451">
    <property type="term" value="F:demethylase activity"/>
    <property type="evidence" value="ECO:0007669"/>
    <property type="project" value="UniProtKB-ARBA"/>
</dbReference>
<dbReference type="GO" id="GO:0006307">
    <property type="term" value="P:DNA alkylation repair"/>
    <property type="evidence" value="ECO:0007669"/>
    <property type="project" value="InterPro"/>
</dbReference>
<dbReference type="InterPro" id="IPR027450">
    <property type="entry name" value="AlkB-like"/>
</dbReference>
<comment type="caution">
    <text evidence="10">The sequence shown here is derived from an EMBL/GenBank/DDBJ whole genome shotgun (WGS) entry which is preliminary data.</text>
</comment>
<dbReference type="OrthoDB" id="190276at2"/>
<comment type="cofactor">
    <cofactor evidence="1">
        <name>Fe(2+)</name>
        <dbReference type="ChEBI" id="CHEBI:29033"/>
    </cofactor>
</comment>
<evidence type="ECO:0000256" key="5">
    <source>
        <dbReference type="ARBA" id="ARBA00022964"/>
    </source>
</evidence>
<keyword evidence="8" id="KW-0234">DNA repair</keyword>
<keyword evidence="3" id="KW-0227">DNA damage</keyword>
<dbReference type="InterPro" id="IPR005123">
    <property type="entry name" value="Oxoglu/Fe-dep_dioxygenase_dom"/>
</dbReference>
<dbReference type="PANTHER" id="PTHR31212:SF4">
    <property type="entry name" value="ALPHA-KETOGLUTARATE-DEPENDENT DIOXYGENASE ALKB HOMOLOG 3"/>
    <property type="match status" value="1"/>
</dbReference>
<dbReference type="RefSeq" id="WP_123133274.1">
    <property type="nucleotide sequence ID" value="NZ_RJJE01000009.1"/>
</dbReference>
<evidence type="ECO:0000256" key="2">
    <source>
        <dbReference type="ARBA" id="ARBA00022723"/>
    </source>
</evidence>
<evidence type="ECO:0000256" key="7">
    <source>
        <dbReference type="ARBA" id="ARBA00023004"/>
    </source>
</evidence>
<keyword evidence="11" id="KW-1185">Reference proteome</keyword>
<keyword evidence="6" id="KW-0560">Oxidoreductase</keyword>
<sequence length="206" mass="23682">MPVVSPDFEQNYASCQLPMQDAQVYLIPDFISKETQPQVQQALEEQVAWRQEKIRMFGRQVEQPRLTAWYADAGKSYTYSGLTWEPLLWIPQLLALKADLEQVTGVPFNSVLLNLYRHGQDSMGWHADDEPELGQNPVIASLSLGQDRTFSFRHRQQKDLKQQLVLPSGSLLLMAGTTQHFWHHQLPKTAKAVQPRINLTFRFIHG</sequence>
<gene>
    <name evidence="10" type="ORF">EFA69_11905</name>
</gene>
<dbReference type="Pfam" id="PF13532">
    <property type="entry name" value="2OG-FeII_Oxy_2"/>
    <property type="match status" value="1"/>
</dbReference>
<dbReference type="InterPro" id="IPR037151">
    <property type="entry name" value="AlkB-like_sf"/>
</dbReference>
<reference evidence="10 11" key="1">
    <citation type="submission" date="2018-11" db="EMBL/GenBank/DDBJ databases">
        <title>Rufibacter latericius sp. nov., isolated from water in Baiyang Lake.</title>
        <authorList>
            <person name="Yang Y."/>
        </authorList>
    </citation>
    <scope>NUCLEOTIDE SEQUENCE [LARGE SCALE GENOMIC DNA]</scope>
    <source>
        <strain evidence="10 11">MCC P1</strain>
    </source>
</reference>
<dbReference type="GO" id="GO:0046872">
    <property type="term" value="F:metal ion binding"/>
    <property type="evidence" value="ECO:0007669"/>
    <property type="project" value="UniProtKB-KW"/>
</dbReference>
<evidence type="ECO:0000313" key="10">
    <source>
        <dbReference type="EMBL" id="RNI30196.1"/>
    </source>
</evidence>
<evidence type="ECO:0000256" key="1">
    <source>
        <dbReference type="ARBA" id="ARBA00001954"/>
    </source>
</evidence>
<dbReference type="InterPro" id="IPR032854">
    <property type="entry name" value="ALKBH3"/>
</dbReference>
<evidence type="ECO:0000313" key="11">
    <source>
        <dbReference type="Proteomes" id="UP000271010"/>
    </source>
</evidence>
<protein>
    <submittedName>
        <fullName evidence="10">Alpha-ketoglutarate-dependent dioxygenase AlkB</fullName>
    </submittedName>
</protein>
<dbReference type="GO" id="GO:0016787">
    <property type="term" value="F:hydrolase activity"/>
    <property type="evidence" value="ECO:0007669"/>
    <property type="project" value="UniProtKB-ARBA"/>
</dbReference>
<dbReference type="EMBL" id="RJJE01000009">
    <property type="protein sequence ID" value="RNI30196.1"/>
    <property type="molecule type" value="Genomic_DNA"/>
</dbReference>
<evidence type="ECO:0000256" key="3">
    <source>
        <dbReference type="ARBA" id="ARBA00022763"/>
    </source>
</evidence>
<dbReference type="PROSITE" id="PS51471">
    <property type="entry name" value="FE2OG_OXY"/>
    <property type="match status" value="1"/>
</dbReference>
<keyword evidence="7" id="KW-0408">Iron</keyword>